<evidence type="ECO:0000313" key="1">
    <source>
        <dbReference type="EMBL" id="MDT9597887.1"/>
    </source>
</evidence>
<comment type="caution">
    <text evidence="1">The sequence shown here is derived from an EMBL/GenBank/DDBJ whole genome shotgun (WGS) entry which is preliminary data.</text>
</comment>
<protein>
    <recommendedName>
        <fullName evidence="3">Lipoprotein</fullName>
    </recommendedName>
</protein>
<proteinExistence type="predicted"/>
<keyword evidence="2" id="KW-1185">Reference proteome</keyword>
<dbReference type="RefSeq" id="WP_315723417.1">
    <property type="nucleotide sequence ID" value="NZ_JAVUPU010000001.1"/>
</dbReference>
<sequence length="170" mass="17503">MKKSLIALIMLAGCGSSEQPSNNFSAAAGGVGAENRIVADLGLTGLYESGSVKQPNQLCIVDTDKGPAQFGLVVWGGNLHNCSGAGEAVRDGQRLRLTMAGDQACEIEATMKHGAITLSDTIPDGCSYYCGARARMDGATFMKKGGTVEDAMKAKDLVGEPLCAGLSENG</sequence>
<organism evidence="1 2">
    <name type="scientific">Sphingosinicella rhizophila</name>
    <dbReference type="NCBI Taxonomy" id="3050082"/>
    <lineage>
        <taxon>Bacteria</taxon>
        <taxon>Pseudomonadati</taxon>
        <taxon>Pseudomonadota</taxon>
        <taxon>Alphaproteobacteria</taxon>
        <taxon>Sphingomonadales</taxon>
        <taxon>Sphingosinicellaceae</taxon>
        <taxon>Sphingosinicella</taxon>
    </lineage>
</organism>
<gene>
    <name evidence="1" type="ORF">RQX22_02860</name>
</gene>
<dbReference type="Proteomes" id="UP001259572">
    <property type="component" value="Unassembled WGS sequence"/>
</dbReference>
<dbReference type="EMBL" id="JAVUPU010000001">
    <property type="protein sequence ID" value="MDT9597887.1"/>
    <property type="molecule type" value="Genomic_DNA"/>
</dbReference>
<reference evidence="1 2" key="1">
    <citation type="submission" date="2023-05" db="EMBL/GenBank/DDBJ databases">
        <authorList>
            <person name="Guo Y."/>
        </authorList>
    </citation>
    <scope>NUCLEOTIDE SEQUENCE [LARGE SCALE GENOMIC DNA]</scope>
    <source>
        <strain evidence="1 2">GR2756</strain>
    </source>
</reference>
<name>A0ABU3Q3P0_9SPHN</name>
<evidence type="ECO:0008006" key="3">
    <source>
        <dbReference type="Google" id="ProtNLM"/>
    </source>
</evidence>
<accession>A0ABU3Q3P0</accession>
<evidence type="ECO:0000313" key="2">
    <source>
        <dbReference type="Proteomes" id="UP001259572"/>
    </source>
</evidence>